<feature type="compositionally biased region" description="Polar residues" evidence="4">
    <location>
        <begin position="333"/>
        <end position="342"/>
    </location>
</feature>
<keyword evidence="3" id="KW-0175">Coiled coil</keyword>
<dbReference type="RefSeq" id="YP_009648504.1">
    <property type="nucleotide sequence ID" value="NC_042675.1"/>
</dbReference>
<evidence type="ECO:0000313" key="5">
    <source>
        <dbReference type="EMBL" id="QCE21248.1"/>
    </source>
</evidence>
<protein>
    <recommendedName>
        <fullName evidence="2">Protein TIC 214</fullName>
    </recommendedName>
    <alternativeName>
        <fullName evidence="2">Translocon at the inner envelope membrane of chloroplasts 214</fullName>
    </alternativeName>
</protein>
<organism evidence="5">
    <name type="scientific">Suaeda japonica</name>
    <dbReference type="NCBI Taxonomy" id="90346"/>
    <lineage>
        <taxon>Eukaryota</taxon>
        <taxon>Viridiplantae</taxon>
        <taxon>Streptophyta</taxon>
        <taxon>Embryophyta</taxon>
        <taxon>Tracheophyta</taxon>
        <taxon>Spermatophyta</taxon>
        <taxon>Magnoliopsida</taxon>
        <taxon>eudicotyledons</taxon>
        <taxon>Gunneridae</taxon>
        <taxon>Pentapetalae</taxon>
        <taxon>Caryophyllales</taxon>
        <taxon>Chenopodiaceae</taxon>
        <taxon>Suaedoideae</taxon>
        <taxon>Suaeda</taxon>
    </lineage>
</organism>
<feature type="region of interest" description="Disordered" evidence="4">
    <location>
        <begin position="250"/>
        <end position="308"/>
    </location>
</feature>
<comment type="function">
    <text evidence="2">Involved in protein precursor import into chloroplasts. May be part of an intermediate translocation complex acting as a protein-conducting channel at the inner envelope.</text>
</comment>
<name>A0A4D6NZ16_9CARY</name>
<keyword evidence="2" id="KW-0472">Membrane</keyword>
<dbReference type="Pfam" id="PF05758">
    <property type="entry name" value="Ycf1"/>
    <property type="match status" value="1"/>
</dbReference>
<keyword evidence="2 5" id="KW-0934">Plastid</keyword>
<feature type="compositionally biased region" description="Acidic residues" evidence="4">
    <location>
        <begin position="352"/>
        <end position="361"/>
    </location>
</feature>
<dbReference type="PANTHER" id="PTHR33163">
    <property type="entry name" value="PROTEIN TIC 214-RELATED"/>
    <property type="match status" value="1"/>
</dbReference>
<keyword evidence="2" id="KW-0813">Transport</keyword>
<evidence type="ECO:0000256" key="3">
    <source>
        <dbReference type="SAM" id="Coils"/>
    </source>
</evidence>
<geneLocation type="chloroplast" evidence="5"/>
<gene>
    <name evidence="5" type="primary">ycf1</name>
    <name evidence="2" type="synonym">TIC214</name>
</gene>
<comment type="similarity">
    <text evidence="2">Belongs to the TIC214 family.</text>
</comment>
<keyword evidence="2" id="KW-0812">Transmembrane</keyword>
<dbReference type="GO" id="GO:0009706">
    <property type="term" value="C:chloroplast inner membrane"/>
    <property type="evidence" value="ECO:0007669"/>
    <property type="project" value="UniProtKB-SubCell"/>
</dbReference>
<dbReference type="GeneID" id="40486631"/>
<feature type="transmembrane region" description="Helical" evidence="2">
    <location>
        <begin position="61"/>
        <end position="80"/>
    </location>
</feature>
<feature type="compositionally biased region" description="Basic and acidic residues" evidence="4">
    <location>
        <begin position="298"/>
        <end position="308"/>
    </location>
</feature>
<feature type="compositionally biased region" description="Basic and acidic residues" evidence="4">
    <location>
        <begin position="265"/>
        <end position="279"/>
    </location>
</feature>
<comment type="subunit">
    <text evidence="2">Part of the Tic complex.</text>
</comment>
<feature type="transmembrane region" description="Helical" evidence="2">
    <location>
        <begin position="168"/>
        <end position="195"/>
    </location>
</feature>
<feature type="coiled-coil region" evidence="3">
    <location>
        <begin position="787"/>
        <end position="816"/>
    </location>
</feature>
<evidence type="ECO:0000256" key="1">
    <source>
        <dbReference type="ARBA" id="ARBA00004141"/>
    </source>
</evidence>
<dbReference type="PANTHER" id="PTHR33163:SF40">
    <property type="entry name" value="PROTEIN TIC 214"/>
    <property type="match status" value="1"/>
</dbReference>
<proteinExistence type="inferred from homology"/>
<dbReference type="GO" id="GO:0015031">
    <property type="term" value="P:protein transport"/>
    <property type="evidence" value="ECO:0007669"/>
    <property type="project" value="UniProtKB-KW"/>
</dbReference>
<reference evidence="5" key="1">
    <citation type="submission" date="2019-02" db="EMBL/GenBank/DDBJ databases">
        <title>The complete chloroplast genome of Suaeda japonica Makino (Amaranthaceae).</title>
        <authorList>
            <person name="Kim Y."/>
            <person name="Park J."/>
            <person name="Chung Y."/>
        </authorList>
    </citation>
    <scope>NUCLEOTIDE SEQUENCE</scope>
</reference>
<feature type="transmembrane region" description="Helical" evidence="2">
    <location>
        <begin position="87"/>
        <end position="107"/>
    </location>
</feature>
<feature type="transmembrane region" description="Helical" evidence="2">
    <location>
        <begin position="220"/>
        <end position="238"/>
    </location>
</feature>
<feature type="region of interest" description="Disordered" evidence="4">
    <location>
        <begin position="333"/>
        <end position="361"/>
    </location>
</feature>
<keyword evidence="2" id="KW-1133">Transmembrane helix</keyword>
<evidence type="ECO:0000256" key="4">
    <source>
        <dbReference type="SAM" id="MobiDB-lite"/>
    </source>
</evidence>
<comment type="subcellular location">
    <subcellularLocation>
        <location evidence="1">Membrane</location>
        <topology evidence="1">Multi-pass membrane protein</topology>
    </subcellularLocation>
    <subcellularLocation>
        <location evidence="2">Plastid</location>
        <location evidence="2">Chloroplast inner membrane</location>
    </subcellularLocation>
</comment>
<keyword evidence="2" id="KW-0653">Protein transport</keyword>
<keyword evidence="2 5" id="KW-0150">Chloroplast</keyword>
<feature type="transmembrane region" description="Helical" evidence="2">
    <location>
        <begin position="127"/>
        <end position="147"/>
    </location>
</feature>
<keyword evidence="2" id="KW-1001">Plastid inner membrane</keyword>
<evidence type="ECO:0000256" key="2">
    <source>
        <dbReference type="RuleBase" id="RU364085"/>
    </source>
</evidence>
<accession>A0A4D6NZ16</accession>
<dbReference type="InterPro" id="IPR008896">
    <property type="entry name" value="TIC214"/>
</dbReference>
<feature type="transmembrane region" description="Helical" evidence="2">
    <location>
        <begin position="21"/>
        <end position="41"/>
    </location>
</feature>
<dbReference type="EMBL" id="MK558824">
    <property type="protein sequence ID" value="QCE21248.1"/>
    <property type="molecule type" value="Genomic_DNA"/>
</dbReference>
<sequence length="1873" mass="223540">MILKSFLLGNLVSLCMKIINSVVVVGLYYGFLTTFSIGPSYFFLLRTQVMEEGEEGTAKKVAATTGFIMGQLIMFISIYYTPLHLALGRPHTITVLALPYLLFHFFWNNHKHFFDYGSTSRNSMRNLSIPCVFLNNLIFQLFNYFILPSATLARLVNIYMFRCNNKMLFVTSSFVGWLIGHILFMKGAGLVLVWIQQNYSIRSNVLIRSNKYLLSELRNSIVRIFSILLFLSCVYHLGRMPSPIFTKKLKETPETKESEEETDVQIEKTSETEETKQQEEGFIEENPSPSLFSEEKEDPDKIKIDETEKIRVNGKDKTKDEFHLYLQEASYKNSSTSYSGNRDNSETAKYNEDDEDNEDNEDDELLKIIKEENKNLFWFEKHPLALLFDYKRWNRPTRYIKNDRFERAVRNEMSQYFFYPCQNDGKQRISFTYPPSFSIFWEMIQQNLSLATTEKFNSESDDELYNYWIYTNKQKKNNLSTEFTKRITVLDKGFFYIDVLDKKTRLCNDKTQKEFLEKTHDPLLNGSHRDIIKNKVLSNETTIKNLLDEIFTNKIHSILHNYLNYQEFEHKVDPFKKKSILSKIRHFVTLISKGKLTFNQKNFSLVSEQRQIGWEDQEVFFKFLVDTIIADSFYFTQTIPKNYIGIKKEVPCWSYKLINEIEQYQKQIEKNEMVTHQIRSRKSKRVVIYTDKQENTENPSPNTVDKSEEPGEIALIRYSQQSDFRRDIIKGSMRVQRRKIVIWNLFQANIHSPLFLNRIEKSYFVNFSKLIQPLFQNWMGKTPEFQNSDYKDEELKEKKQKEKAEIEEEKRKKQTRIDIAEAWDTIPFAQIIRGLMLISQSIIRKYILLPLLIIAKNIGRILLFQSPEWAEDFNEWNKEMHVKCTYNGVQLSETEFPKNWLTDGIQIKILYPFCLKPWHKSMTSRQVLITEKEESEEENFCFLTVCGTEADFLFGASRKSSPFFQPIFKQLKKKIRKFRKNFFEIFKIINENFEFFLKSSNEKKNWIIEIFLFLTKKSKKISTINPIRVVELKDNSNSTEKKKEKALKIKNHMIDESAIQTRYLNWTNSSMTEKKINELANRTRTIKNQIEKISKDNIKKKSIYNKNHYGTQKFESTQNMGQVLKRKNARFIRKSNYILSFFRERIYVDIVLYIINIPRINAQLFLESTKKWIDKSFYNNETNHERNDKTNSNIIQFISTMKKQFLPLLNNINKNSKIFSDFSFLSQAYVFYQLSQANIFNLRSVFQYAGISLFVKNEIKDYFVTQGITHSELQTQKLTNSGINQWKNWLKSKNNYHYDLPQIKWFQLVPQKWRNRVTEHWEVEKKNLQQNKRTSYQKKQLINYKNKKNSETRLLLLPDQNYNFTKNYKYDLLSSKIFHYEDTNDSYRYSYGIPFEVNKHKLIDMWCNIPSSNFLGIKKIMDLEKSKDRKYLDFKIIRFCLTKKVDIETWVNIRTSMNENTKTESKNYQIIDKMDKIIDKMVNKGLFYHTISQKINRCHQKRNLFDWMRMNEEILSCPILKLESWFFSEFFLFYNTYKMKPWIIPIDFLVSNYNVSEILNENKNINRKKKTNNFIQSNEKKSFELKNRNQNQDEIVIPMDPEYKMKTKDESVLSNQQNGIEEDYIGSDMTMPKKRQKPESTKRIRLLFLLKNSLLFQLRSSDSLNQKLLNNIKVYCLQLRLINPIEITIASLERKELRMDILLLNKDLTLKDLIKKGILIVEPIRLSVKDDGLFILYQTICISLVHKSKHEKKKKRYSQNFDKKNLNLLAPENIFSPRRRRELRILICLNSKNKNSINTNPIVNQVKNCNQFFDENNDFVRKKNTFRKFKLFLWPNYRLEDLACMNRCWFDTNNGSRFSILRIHMYPQFKIHL</sequence>